<accession>A0A7K1HC85</accession>
<keyword evidence="7 10" id="KW-1133">Transmembrane helix</keyword>
<name>A0A7K1HC85_9BACT</name>
<feature type="transmembrane region" description="Helical" evidence="10">
    <location>
        <begin position="15"/>
        <end position="35"/>
    </location>
</feature>
<dbReference type="AlphaFoldDB" id="A0A7K1HC85"/>
<feature type="transmembrane region" description="Helical" evidence="10">
    <location>
        <begin position="416"/>
        <end position="437"/>
    </location>
</feature>
<dbReference type="InterPro" id="IPR002528">
    <property type="entry name" value="MATE_fam"/>
</dbReference>
<dbReference type="PANTHER" id="PTHR43823:SF3">
    <property type="entry name" value="MULTIDRUG EXPORT PROTEIN MEPA"/>
    <property type="match status" value="1"/>
</dbReference>
<evidence type="ECO:0000256" key="5">
    <source>
        <dbReference type="ARBA" id="ARBA00022475"/>
    </source>
</evidence>
<feature type="transmembrane region" description="Helical" evidence="10">
    <location>
        <begin position="90"/>
        <end position="115"/>
    </location>
</feature>
<evidence type="ECO:0000256" key="9">
    <source>
        <dbReference type="ARBA" id="ARBA00023251"/>
    </source>
</evidence>
<dbReference type="GO" id="GO:0005886">
    <property type="term" value="C:plasma membrane"/>
    <property type="evidence" value="ECO:0007669"/>
    <property type="project" value="UniProtKB-SubCell"/>
</dbReference>
<dbReference type="RefSeq" id="WP_129943069.1">
    <property type="nucleotide sequence ID" value="NZ_RCYQ01000002.1"/>
</dbReference>
<dbReference type="InterPro" id="IPR045070">
    <property type="entry name" value="MATE_MepA-like"/>
</dbReference>
<evidence type="ECO:0000256" key="4">
    <source>
        <dbReference type="ARBA" id="ARBA00022448"/>
    </source>
</evidence>
<dbReference type="PIRSF" id="PIRSF006603">
    <property type="entry name" value="DinF"/>
    <property type="match status" value="1"/>
</dbReference>
<keyword evidence="4" id="KW-0813">Transport</keyword>
<feature type="transmembrane region" description="Helical" evidence="10">
    <location>
        <begin position="360"/>
        <end position="380"/>
    </location>
</feature>
<feature type="transmembrane region" description="Helical" evidence="10">
    <location>
        <begin position="269"/>
        <end position="290"/>
    </location>
</feature>
<dbReference type="Proteomes" id="UP000437446">
    <property type="component" value="Unassembled WGS sequence"/>
</dbReference>
<evidence type="ECO:0000313" key="11">
    <source>
        <dbReference type="EMBL" id="MTU28790.1"/>
    </source>
</evidence>
<keyword evidence="6 10" id="KW-0812">Transmembrane</keyword>
<evidence type="ECO:0000256" key="8">
    <source>
        <dbReference type="ARBA" id="ARBA00023136"/>
    </source>
</evidence>
<evidence type="ECO:0000256" key="1">
    <source>
        <dbReference type="ARBA" id="ARBA00004651"/>
    </source>
</evidence>
<evidence type="ECO:0000256" key="6">
    <source>
        <dbReference type="ARBA" id="ARBA00022692"/>
    </source>
</evidence>
<sequence length="443" mass="48678">MKEIQLSEHFSYRKLLRFTLPSIVMMVFSSMYSVVDGIFVSNFVGKTPFAAINLIMPFLMMFAALGFMFGTGGSALVAKTLGEGNRGKANGIFSMLVYILIAAGMFLSFVGTIYIRDIALWLGADENMIEDCVAYALILLPVLPAFILQNAFQAFLVTAERPNMGLAITVAAGLTNIFLDFLFIAVFDWGLAGAAWATAISQSIGGIVPLVYFALPNKSPLRLTKYRFDGKALFKVCTNGFSELLTNISMSVVTMLYNFQLMKYIGENGVAAFGVIMYVNFIFLSVYLGYSIGSAPIVSYNYGAQNHYELKNMLRKSLTIIAVLGFVLTGMAECLAPLLADIFVGYDIELYALTRQAFMLYSLSFLIAGFNIYASAFFTALNNGFVSAGISFSRTLIFETSAVLLLPLLFGINGIWLSIVVAEMAALTVSIILLLTYRKRYCY</sequence>
<dbReference type="GO" id="GO:0042910">
    <property type="term" value="F:xenobiotic transmembrane transporter activity"/>
    <property type="evidence" value="ECO:0007669"/>
    <property type="project" value="InterPro"/>
</dbReference>
<keyword evidence="5" id="KW-1003">Cell membrane</keyword>
<feature type="transmembrane region" description="Helical" evidence="10">
    <location>
        <begin position="236"/>
        <end position="257"/>
    </location>
</feature>
<comment type="subcellular location">
    <subcellularLocation>
        <location evidence="1">Cell membrane</location>
        <topology evidence="1">Multi-pass membrane protein</topology>
    </subcellularLocation>
</comment>
<dbReference type="NCBIfam" id="TIGR00797">
    <property type="entry name" value="matE"/>
    <property type="match status" value="1"/>
</dbReference>
<keyword evidence="8 10" id="KW-0472">Membrane</keyword>
<proteinExistence type="inferred from homology"/>
<dbReference type="GO" id="GO:0015297">
    <property type="term" value="F:antiporter activity"/>
    <property type="evidence" value="ECO:0007669"/>
    <property type="project" value="InterPro"/>
</dbReference>
<evidence type="ECO:0000313" key="12">
    <source>
        <dbReference type="Proteomes" id="UP000437446"/>
    </source>
</evidence>
<dbReference type="EMBL" id="WNCR01000002">
    <property type="protein sequence ID" value="MTU28790.1"/>
    <property type="molecule type" value="Genomic_DNA"/>
</dbReference>
<dbReference type="CDD" id="cd13143">
    <property type="entry name" value="MATE_MepA_like"/>
    <property type="match status" value="1"/>
</dbReference>
<feature type="transmembrane region" description="Helical" evidence="10">
    <location>
        <begin position="193"/>
        <end position="215"/>
    </location>
</feature>
<feature type="transmembrane region" description="Helical" evidence="10">
    <location>
        <begin position="55"/>
        <end position="78"/>
    </location>
</feature>
<feature type="transmembrane region" description="Helical" evidence="10">
    <location>
        <begin position="164"/>
        <end position="187"/>
    </location>
</feature>
<keyword evidence="9" id="KW-0046">Antibiotic resistance</keyword>
<organism evidence="11 12">
    <name type="scientific">Parabacteroides merdae</name>
    <dbReference type="NCBI Taxonomy" id="46503"/>
    <lineage>
        <taxon>Bacteria</taxon>
        <taxon>Pseudomonadati</taxon>
        <taxon>Bacteroidota</taxon>
        <taxon>Bacteroidia</taxon>
        <taxon>Bacteroidales</taxon>
        <taxon>Tannerellaceae</taxon>
        <taxon>Parabacteroides</taxon>
    </lineage>
</organism>
<evidence type="ECO:0000256" key="10">
    <source>
        <dbReference type="SAM" id="Phobius"/>
    </source>
</evidence>
<dbReference type="Pfam" id="PF01554">
    <property type="entry name" value="MatE"/>
    <property type="match status" value="2"/>
</dbReference>
<dbReference type="GO" id="GO:0046677">
    <property type="term" value="P:response to antibiotic"/>
    <property type="evidence" value="ECO:0007669"/>
    <property type="project" value="UniProtKB-KW"/>
</dbReference>
<reference evidence="11 12" key="1">
    <citation type="journal article" date="2019" name="Nat. Med.">
        <title>A library of human gut bacterial isolates paired with longitudinal multiomics data enables mechanistic microbiome research.</title>
        <authorList>
            <person name="Poyet M."/>
            <person name="Groussin M."/>
            <person name="Gibbons S.M."/>
            <person name="Avila-Pacheco J."/>
            <person name="Jiang X."/>
            <person name="Kearney S.M."/>
            <person name="Perrotta A.R."/>
            <person name="Berdy B."/>
            <person name="Zhao S."/>
            <person name="Lieberman T.D."/>
            <person name="Swanson P.K."/>
            <person name="Smith M."/>
            <person name="Roesemann S."/>
            <person name="Alexander J.E."/>
            <person name="Rich S.A."/>
            <person name="Livny J."/>
            <person name="Vlamakis H."/>
            <person name="Clish C."/>
            <person name="Bullock K."/>
            <person name="Deik A."/>
            <person name="Scott J."/>
            <person name="Pierce K.A."/>
            <person name="Xavier R.J."/>
            <person name="Alm E.J."/>
        </authorList>
    </citation>
    <scope>NUCLEOTIDE SEQUENCE [LARGE SCALE GENOMIC DNA]</scope>
    <source>
        <strain evidence="11 12">BIOML-A25</strain>
    </source>
</reference>
<evidence type="ECO:0000256" key="2">
    <source>
        <dbReference type="ARBA" id="ARBA00008417"/>
    </source>
</evidence>
<comment type="caution">
    <text evidence="11">The sequence shown here is derived from an EMBL/GenBank/DDBJ whole genome shotgun (WGS) entry which is preliminary data.</text>
</comment>
<feature type="transmembrane region" description="Helical" evidence="10">
    <location>
        <begin position="135"/>
        <end position="157"/>
    </location>
</feature>
<evidence type="ECO:0000256" key="7">
    <source>
        <dbReference type="ARBA" id="ARBA00022989"/>
    </source>
</evidence>
<gene>
    <name evidence="11" type="ORF">GMD66_06080</name>
</gene>
<feature type="transmembrane region" description="Helical" evidence="10">
    <location>
        <begin position="392"/>
        <end position="410"/>
    </location>
</feature>
<dbReference type="InterPro" id="IPR051327">
    <property type="entry name" value="MATE_MepA_subfamily"/>
</dbReference>
<comment type="similarity">
    <text evidence="2">Belongs to the multi antimicrobial extrusion (MATE) (TC 2.A.66.1) family. MepA subfamily.</text>
</comment>
<dbReference type="InterPro" id="IPR048279">
    <property type="entry name" value="MdtK-like"/>
</dbReference>
<dbReference type="PANTHER" id="PTHR43823">
    <property type="entry name" value="SPORULATION PROTEIN YKVU"/>
    <property type="match status" value="1"/>
</dbReference>
<protein>
    <recommendedName>
        <fullName evidence="3">Multidrug export protein MepA</fullName>
    </recommendedName>
</protein>
<evidence type="ECO:0000256" key="3">
    <source>
        <dbReference type="ARBA" id="ARBA00022106"/>
    </source>
</evidence>
<feature type="transmembrane region" description="Helical" evidence="10">
    <location>
        <begin position="318"/>
        <end position="340"/>
    </location>
</feature>